<organism evidence="2 3">
    <name type="scientific">Eiseniibacteriota bacterium</name>
    <dbReference type="NCBI Taxonomy" id="2212470"/>
    <lineage>
        <taxon>Bacteria</taxon>
        <taxon>Candidatus Eiseniibacteriota</taxon>
    </lineage>
</organism>
<name>A0A7Y2E9L3_UNCEI</name>
<feature type="transmembrane region" description="Helical" evidence="1">
    <location>
        <begin position="785"/>
        <end position="804"/>
    </location>
</feature>
<dbReference type="GO" id="GO:0005886">
    <property type="term" value="C:plasma membrane"/>
    <property type="evidence" value="ECO:0007669"/>
    <property type="project" value="TreeGrafter"/>
</dbReference>
<dbReference type="Pfam" id="PF00873">
    <property type="entry name" value="ACR_tran"/>
    <property type="match status" value="1"/>
</dbReference>
<dbReference type="Proteomes" id="UP000547674">
    <property type="component" value="Unassembled WGS sequence"/>
</dbReference>
<dbReference type="SUPFAM" id="SSF82866">
    <property type="entry name" value="Multidrug efflux transporter AcrB transmembrane domain"/>
    <property type="match status" value="2"/>
</dbReference>
<dbReference type="Gene3D" id="1.20.1640.10">
    <property type="entry name" value="Multidrug efflux transporter AcrB transmembrane domain"/>
    <property type="match status" value="2"/>
</dbReference>
<dbReference type="SUPFAM" id="SSF82693">
    <property type="entry name" value="Multidrug efflux transporter AcrB pore domain, PN1, PN2, PC1 and PC2 subdomains"/>
    <property type="match status" value="1"/>
</dbReference>
<evidence type="ECO:0000256" key="1">
    <source>
        <dbReference type="SAM" id="Phobius"/>
    </source>
</evidence>
<feature type="transmembrane region" description="Helical" evidence="1">
    <location>
        <begin position="192"/>
        <end position="212"/>
    </location>
</feature>
<dbReference type="GO" id="GO:0042910">
    <property type="term" value="F:xenobiotic transmembrane transporter activity"/>
    <property type="evidence" value="ECO:0007669"/>
    <property type="project" value="TreeGrafter"/>
</dbReference>
<dbReference type="EMBL" id="JABDJR010000367">
    <property type="protein sequence ID" value="NNF06942.1"/>
    <property type="molecule type" value="Genomic_DNA"/>
</dbReference>
<proteinExistence type="predicted"/>
<feature type="transmembrane region" description="Helical" evidence="1">
    <location>
        <begin position="296"/>
        <end position="320"/>
    </location>
</feature>
<dbReference type="Gene3D" id="3.30.2090.10">
    <property type="entry name" value="Multidrug efflux transporter AcrB TolC docking domain, DN and DC subdomains"/>
    <property type="match status" value="2"/>
</dbReference>
<comment type="caution">
    <text evidence="2">The sequence shown here is derived from an EMBL/GenBank/DDBJ whole genome shotgun (WGS) entry which is preliminary data.</text>
</comment>
<feature type="transmembrane region" description="Helical" evidence="1">
    <location>
        <begin position="358"/>
        <end position="378"/>
    </location>
</feature>
<dbReference type="PANTHER" id="PTHR32063">
    <property type="match status" value="1"/>
</dbReference>
<dbReference type="PRINTS" id="PR00702">
    <property type="entry name" value="ACRIFLAVINRP"/>
</dbReference>
<accession>A0A7Y2E9L3</accession>
<feature type="transmembrane region" description="Helical" evidence="1">
    <location>
        <begin position="218"/>
        <end position="243"/>
    </location>
</feature>
<feature type="transmembrane region" description="Helical" evidence="1">
    <location>
        <begin position="687"/>
        <end position="706"/>
    </location>
</feature>
<keyword evidence="1" id="KW-0472">Membrane</keyword>
<gene>
    <name evidence="2" type="ORF">HKN21_09295</name>
</gene>
<dbReference type="AlphaFoldDB" id="A0A7Y2E9L3"/>
<keyword evidence="1" id="KW-0812">Transmembrane</keyword>
<protein>
    <submittedName>
        <fullName evidence="2">Efflux RND transporter permease subunit</fullName>
    </submittedName>
</protein>
<evidence type="ECO:0000313" key="2">
    <source>
        <dbReference type="EMBL" id="NNF06942.1"/>
    </source>
</evidence>
<feature type="transmembrane region" description="Helical" evidence="1">
    <location>
        <begin position="713"/>
        <end position="733"/>
    </location>
</feature>
<dbReference type="Gene3D" id="3.30.70.1440">
    <property type="entry name" value="Multidrug efflux transporter AcrB pore domain"/>
    <property type="match status" value="1"/>
</dbReference>
<dbReference type="Gene3D" id="3.30.70.1320">
    <property type="entry name" value="Multidrug efflux transporter AcrB pore domain like"/>
    <property type="match status" value="1"/>
</dbReference>
<evidence type="ECO:0000313" key="3">
    <source>
        <dbReference type="Proteomes" id="UP000547674"/>
    </source>
</evidence>
<dbReference type="Gene3D" id="3.30.70.1430">
    <property type="entry name" value="Multidrug efflux transporter AcrB pore domain"/>
    <property type="match status" value="1"/>
</dbReference>
<feature type="transmembrane region" description="Helical" evidence="1">
    <location>
        <begin position="816"/>
        <end position="842"/>
    </location>
</feature>
<feature type="transmembrane region" description="Helical" evidence="1">
    <location>
        <begin position="166"/>
        <end position="185"/>
    </location>
</feature>
<feature type="transmembrane region" description="Helical" evidence="1">
    <location>
        <begin position="739"/>
        <end position="764"/>
    </location>
</feature>
<feature type="non-terminal residue" evidence="2">
    <location>
        <position position="1"/>
    </location>
</feature>
<dbReference type="SUPFAM" id="SSF82714">
    <property type="entry name" value="Multidrug efflux transporter AcrB TolC docking domain, DN and DC subdomains"/>
    <property type="match status" value="2"/>
</dbReference>
<keyword evidence="1" id="KW-1133">Transmembrane helix</keyword>
<dbReference type="InterPro" id="IPR027463">
    <property type="entry name" value="AcrB_DN_DC_subdom"/>
</dbReference>
<reference evidence="2 3" key="1">
    <citation type="submission" date="2020-03" db="EMBL/GenBank/DDBJ databases">
        <title>Metabolic flexibility allows generalist bacteria to become dominant in a frequently disturbed ecosystem.</title>
        <authorList>
            <person name="Chen Y.-J."/>
            <person name="Leung P.M."/>
            <person name="Bay S.K."/>
            <person name="Hugenholtz P."/>
            <person name="Kessler A.J."/>
            <person name="Shelley G."/>
            <person name="Waite D.W."/>
            <person name="Cook P.L."/>
            <person name="Greening C."/>
        </authorList>
    </citation>
    <scope>NUCLEOTIDE SEQUENCE [LARGE SCALE GENOMIC DNA]</scope>
    <source>
        <strain evidence="2">SS_bin_28</strain>
    </source>
</reference>
<dbReference type="InterPro" id="IPR001036">
    <property type="entry name" value="Acrflvin-R"/>
</dbReference>
<feature type="transmembrane region" description="Helical" evidence="1">
    <location>
        <begin position="263"/>
        <end position="284"/>
    </location>
</feature>
<sequence>VKGIAAAQIKGGLEEEIQIDVDQERLAALGIPLDRIAQVVGVSNVNLPGGSLRSVDSQFLIRTLNEFDDLAEIENLIIRQDEGAPVRLADVAEVYRGAKEREEITRVGGRECVQVDIFKEGDANTVAVARVTQEKLAEIRDDLPPGYELVTLFDQSLFIQQAIQEVRNAALIGGLLAIIILFVFLRDFRSTLIIATSIPISIVATFMLMYRMDISLNIMSLGGLTLGIGMLVDNSIVVLESIFRKRKEGMSLAKSAVNGTDEVGPAVIASTLTTVAVFLPIVFVEGVAGQLFNDQALTVTLSLLASLLVAITVIPMLSAVGGGGKGKVRSEEEPGKQALGSVSRAYDRFIRGAIRLKWGTVFVAAALFVASVFALRLVGTELIPPMSQGEFFFEVKMPEGTALNATNRVITEMEEAVDTHGAIDRHYATVGSRLVSGGLSLNTKGENLGQLNLVLKDKNDSVHEQVVMEELRDTFSGIPEVELKSGKPSYFSLKTPVEVLLFGEDLEQLRDYSLVLAEEVAGLPGLVDVRSSLESGNPEVQVIFDRDRLASLGLDMGVLSETLKNRVLGAVPTRYKEADRQIDIRVRNRESDRASVDDVRNLVVEGPDGRPIRLLSLADVQLDRGPAEVHRLKQQRAAVISANLEGITLGKAVGLVDQALAASPPPPGISTEIGGQNKEMQVSFNSLRFAIGLAIFLVYLVMAAVFESLVHPFIVLFTIPLALVGVAAGLLATQTPISVIVLIGTIMLVGIVVNNAIVLIDTINRYRRSGMDKLEAVVSAGHVRLRPILMTTLTTILGLLPMALAWGEGSELRTPLAVTVASGLFLSTLLTLIVIPAAYMIVPSKVSSLDIESLE</sequence>
<dbReference type="PANTHER" id="PTHR32063:SF0">
    <property type="entry name" value="SWARMING MOTILITY PROTEIN SWRC"/>
    <property type="match status" value="1"/>
</dbReference>